<protein>
    <recommendedName>
        <fullName evidence="4">ADF-H domain-containing protein</fullName>
    </recommendedName>
</protein>
<feature type="compositionally biased region" description="Basic and acidic residues" evidence="1">
    <location>
        <begin position="726"/>
        <end position="736"/>
    </location>
</feature>
<dbReference type="KEGG" id="trr:M419DRAFT_74726"/>
<feature type="region of interest" description="Disordered" evidence="1">
    <location>
        <begin position="714"/>
        <end position="759"/>
    </location>
</feature>
<accession>A0A024SFC7</accession>
<feature type="compositionally biased region" description="Low complexity" evidence="1">
    <location>
        <begin position="593"/>
        <end position="610"/>
    </location>
</feature>
<dbReference type="SUPFAM" id="SSF55753">
    <property type="entry name" value="Actin depolymerizing proteins"/>
    <property type="match status" value="1"/>
</dbReference>
<dbReference type="OrthoDB" id="74412at2759"/>
<feature type="compositionally biased region" description="Basic and acidic residues" evidence="1">
    <location>
        <begin position="1010"/>
        <end position="1036"/>
    </location>
</feature>
<feature type="compositionally biased region" description="Basic and acidic residues" evidence="1">
    <location>
        <begin position="282"/>
        <end position="295"/>
    </location>
</feature>
<gene>
    <name evidence="2" type="ORF">M419DRAFT_74726</name>
</gene>
<evidence type="ECO:0008006" key="4">
    <source>
        <dbReference type="Google" id="ProtNLM"/>
    </source>
</evidence>
<proteinExistence type="predicted"/>
<feature type="compositionally biased region" description="Low complexity" evidence="1">
    <location>
        <begin position="1072"/>
        <end position="1087"/>
    </location>
</feature>
<feature type="compositionally biased region" description="Basic and acidic residues" evidence="1">
    <location>
        <begin position="1107"/>
        <end position="1116"/>
    </location>
</feature>
<reference evidence="3" key="1">
    <citation type="journal article" date="2013" name="Ind. Biotechnol.">
        <title>Comparative genomics analysis of Trichoderma reesei strains.</title>
        <authorList>
            <person name="Koike H."/>
            <person name="Aerts A."/>
            <person name="LaButti K."/>
            <person name="Grigoriev I.V."/>
            <person name="Baker S.E."/>
        </authorList>
    </citation>
    <scope>NUCLEOTIDE SEQUENCE [LARGE SCALE GENOMIC DNA]</scope>
    <source>
        <strain evidence="3">ATCC 56765 / BCRC 32924 / NRRL 11460 / Rut C-30</strain>
    </source>
</reference>
<feature type="compositionally biased region" description="Low complexity" evidence="1">
    <location>
        <begin position="714"/>
        <end position="723"/>
    </location>
</feature>
<feature type="compositionally biased region" description="Low complexity" evidence="1">
    <location>
        <begin position="311"/>
        <end position="324"/>
    </location>
</feature>
<dbReference type="Gene3D" id="3.40.20.10">
    <property type="entry name" value="Severin"/>
    <property type="match status" value="1"/>
</dbReference>
<dbReference type="EMBL" id="KI911142">
    <property type="protein sequence ID" value="ETS03783.1"/>
    <property type="molecule type" value="Genomic_DNA"/>
</dbReference>
<evidence type="ECO:0000313" key="2">
    <source>
        <dbReference type="EMBL" id="ETS03783.1"/>
    </source>
</evidence>
<feature type="region of interest" description="Disordered" evidence="1">
    <location>
        <begin position="897"/>
        <end position="932"/>
    </location>
</feature>
<dbReference type="InterPro" id="IPR029006">
    <property type="entry name" value="ADF-H/Gelsolin-like_dom_sf"/>
</dbReference>
<dbReference type="AlphaFoldDB" id="A0A024SFC7"/>
<feature type="region of interest" description="Disordered" evidence="1">
    <location>
        <begin position="873"/>
        <end position="892"/>
    </location>
</feature>
<feature type="region of interest" description="Disordered" evidence="1">
    <location>
        <begin position="1058"/>
        <end position="1163"/>
    </location>
</feature>
<feature type="region of interest" description="Disordered" evidence="1">
    <location>
        <begin position="955"/>
        <end position="1037"/>
    </location>
</feature>
<feature type="compositionally biased region" description="Basic residues" evidence="1">
    <location>
        <begin position="352"/>
        <end position="365"/>
    </location>
</feature>
<feature type="compositionally biased region" description="Basic and acidic residues" evidence="1">
    <location>
        <begin position="611"/>
        <end position="621"/>
    </location>
</feature>
<feature type="compositionally biased region" description="Low complexity" evidence="1">
    <location>
        <begin position="457"/>
        <end position="469"/>
    </location>
</feature>
<organism evidence="2 3">
    <name type="scientific">Hypocrea jecorina (strain ATCC 56765 / BCRC 32924 / NRRL 11460 / Rut C-30)</name>
    <name type="common">Trichoderma reesei</name>
    <dbReference type="NCBI Taxonomy" id="1344414"/>
    <lineage>
        <taxon>Eukaryota</taxon>
        <taxon>Fungi</taxon>
        <taxon>Dikarya</taxon>
        <taxon>Ascomycota</taxon>
        <taxon>Pezizomycotina</taxon>
        <taxon>Sordariomycetes</taxon>
        <taxon>Hypocreomycetidae</taxon>
        <taxon>Hypocreales</taxon>
        <taxon>Hypocreaceae</taxon>
        <taxon>Trichoderma</taxon>
    </lineage>
</organism>
<feature type="compositionally biased region" description="Basic and acidic residues" evidence="1">
    <location>
        <begin position="437"/>
        <end position="448"/>
    </location>
</feature>
<name>A0A024SFC7_HYPJR</name>
<feature type="compositionally biased region" description="Polar residues" evidence="1">
    <location>
        <begin position="874"/>
        <end position="883"/>
    </location>
</feature>
<feature type="compositionally biased region" description="Basic and acidic residues" evidence="1">
    <location>
        <begin position="509"/>
        <end position="530"/>
    </location>
</feature>
<feature type="compositionally biased region" description="Low complexity" evidence="1">
    <location>
        <begin position="366"/>
        <end position="377"/>
    </location>
</feature>
<feature type="region of interest" description="Disordered" evidence="1">
    <location>
        <begin position="570"/>
        <end position="622"/>
    </location>
</feature>
<evidence type="ECO:0000313" key="3">
    <source>
        <dbReference type="Proteomes" id="UP000024376"/>
    </source>
</evidence>
<dbReference type="HOGENOM" id="CLU_004392_0_0_1"/>
<feature type="compositionally biased region" description="Low complexity" evidence="1">
    <location>
        <begin position="531"/>
        <end position="557"/>
    </location>
</feature>
<sequence>MSLNGLDDPKVVEAHQAGVAEPGGWFLLKYSSRDEVELLDQGNAGIVEMRNAIAGFEEESPLYGFLRYRRRNVIVKYLPEDCSRLIQARVAVHFNAVCERFSPYDTIFEISTASELRDTKLSAACSLHAASGSTASSVSSRRRRLGEIAEEDEEEQRSPKRQSLELSDDDRPRTPGNRSTTADEVKLNSELASSPEHRKFSTSSTSEVPKFVGVPDAPASPTRSFDTTDSYNYYPVSKPKVKLAPRPTTDVSIRPKASGNFRPVSSLPAGIRFGKSGRKGRGKDDDAASSIHEDIPELELPADSTTGTLPGGSRRPSGDSSRPSTGAGSAADTLSVPVVPAKPSMTPEKARLMKAMKLREKKKKQQLQQQQQLQQKQAAGGAEAGVDTPGSEDIKAIMGEDDGKKKDMTHSEETTVEDHEADGNDGLEAEEGNAQEDEQKKKSNRTEDAATSISQADSGVVLDSLSSSVQIDEVSEGTRSESRPQSPAVDSSEHDQSTTASSLSDSTDETVHAKHPDEVTTDGARVDDAAAAKPAAAADDSAALASPLSPPDATAVPALPADAASSCFLEASEATSTADGTRRTEIEPGSPTALEPADEIAAAGAANKGSAKAENEKEKKGIAVPISKFSANMPMPKAPPAALLDGLGSGAGEIPLGATPGDVAQATDKGGQGLGLAANAAAAAHTTVATPAMELELQTDPLPLPAAHEAIPAAATASDAAAPPGEPKEHDDERARRSGALPRPIRTDLASAGSSGDDDALVVQEARDAAAHRHDQPMVASKSPLTPVFPSAPIANGPLGARAPPAHTVRTVSNPVRGNFIAPTDVTQSTARSLSSGAAFLHKVTQQQSASLATMKPNVGSSISQRIKALEKLSATSGDQSRPVSRERPSSTFFAVQKRDTSRAPSVVDRTRSLHGRAASPTPSHQDDALEGRVRLQRSGSVVSRVSMFEPLAAVASSASSPPPPGLAPGTQSRGRPESIAITTKFAGYELPPKDASSEYGGYQSPLTAADHHRGDEGSERRPRSLERRGEDDMGRRSSLNVVKGFFKDPRKTVTVSTNMRHAIASRTTTVSPSSASHRLSMSSRRSITIDRDGLANSSVTEDSFSGDERSSDRKTSRAGRFMRKLSNLSSGSKNKASSPSPEATRGAAAASQNAQSSSSSTAQAASGEASIVSDLGDVNVQFPDSLLWKRRNLCLDSHGCIILSTLPAQSSRTAQGTKKYHMGEFRQPYTPDVEVQELPNSVVLDFVEGTGIQLACEDRTGQLNVLHVLQAAHANHSR</sequence>
<evidence type="ECO:0000256" key="1">
    <source>
        <dbReference type="SAM" id="MobiDB-lite"/>
    </source>
</evidence>
<feature type="compositionally biased region" description="Low complexity" evidence="1">
    <location>
        <begin position="1126"/>
        <end position="1163"/>
    </location>
</feature>
<feature type="region of interest" description="Disordered" evidence="1">
    <location>
        <begin position="240"/>
        <end position="557"/>
    </location>
</feature>
<feature type="compositionally biased region" description="Basic and acidic residues" evidence="1">
    <location>
        <begin position="401"/>
        <end position="422"/>
    </location>
</feature>
<dbReference type="Proteomes" id="UP000024376">
    <property type="component" value="Unassembled WGS sequence"/>
</dbReference>
<feature type="compositionally biased region" description="Polar residues" evidence="1">
    <location>
        <begin position="1058"/>
        <end position="1071"/>
    </location>
</feature>
<feature type="compositionally biased region" description="Acidic residues" evidence="1">
    <location>
        <begin position="423"/>
        <end position="436"/>
    </location>
</feature>
<feature type="region of interest" description="Disordered" evidence="1">
    <location>
        <begin position="136"/>
        <end position="228"/>
    </location>
</feature>